<sequence>MLGYMSYTVKAFMPNTLQCYRCCVNGHVAEVCRREIPRCGKCAGGHGTEECVVSAGKVV</sequence>
<evidence type="ECO:0000313" key="1">
    <source>
        <dbReference type="EMBL" id="AAX30326.1"/>
    </source>
</evidence>
<organism evidence="1">
    <name type="scientific">Schistosoma japonicum</name>
    <name type="common">Blood fluke</name>
    <dbReference type="NCBI Taxonomy" id="6182"/>
    <lineage>
        <taxon>Eukaryota</taxon>
        <taxon>Metazoa</taxon>
        <taxon>Spiralia</taxon>
        <taxon>Lophotrochozoa</taxon>
        <taxon>Platyhelminthes</taxon>
        <taxon>Trematoda</taxon>
        <taxon>Digenea</taxon>
        <taxon>Strigeidida</taxon>
        <taxon>Schistosomatoidea</taxon>
        <taxon>Schistosomatidae</taxon>
        <taxon>Schistosoma</taxon>
    </lineage>
</organism>
<dbReference type="AlphaFoldDB" id="Q5BT09"/>
<dbReference type="EMBL" id="AY915105">
    <property type="protein sequence ID" value="AAX30326.1"/>
    <property type="molecule type" value="mRNA"/>
</dbReference>
<proteinExistence type="evidence at transcript level"/>
<reference evidence="1" key="2">
    <citation type="journal article" date="2006" name="PLoS Pathog.">
        <title>New perspectives on host-parasite interplay by comparative transcriptomic and proteomic analyses of Schistosoma japonicum.</title>
        <authorList>
            <person name="Liu F."/>
            <person name="Lu J."/>
            <person name="Hu W."/>
            <person name="Wang S.Y."/>
            <person name="Cui S.J."/>
            <person name="Chi M."/>
            <person name="Yan Q."/>
            <person name="Wang X.R."/>
            <person name="Song H.D."/>
            <person name="Xu X.N."/>
            <person name="Wang J.J."/>
            <person name="Zhang X.L."/>
            <person name="Zhang X."/>
            <person name="Wang Z.Q."/>
            <person name="Xue C.L."/>
            <person name="Brindley P.J."/>
            <person name="McManus D.P."/>
            <person name="Yang P.Y."/>
            <person name="Feng Z."/>
            <person name="Chen Z."/>
            <person name="Han Z.G."/>
        </authorList>
    </citation>
    <scope>NUCLEOTIDE SEQUENCE</scope>
</reference>
<reference evidence="1" key="1">
    <citation type="submission" date="2005-01" db="EMBL/GenBank/DDBJ databases">
        <authorList>
            <person name="Han Z."/>
        </authorList>
    </citation>
    <scope>NUCLEOTIDE SEQUENCE</scope>
</reference>
<protein>
    <submittedName>
        <fullName evidence="1">SJCHGC03015 protein</fullName>
    </submittedName>
</protein>
<name>Q5BT09_SCHJA</name>
<accession>Q5BT09</accession>